<keyword evidence="2" id="KW-1133">Transmembrane helix</keyword>
<feature type="compositionally biased region" description="Basic and acidic residues" evidence="1">
    <location>
        <begin position="219"/>
        <end position="228"/>
    </location>
</feature>
<organism evidence="4 5">
    <name type="scientific">Salinibacillus kushneri</name>
    <dbReference type="NCBI Taxonomy" id="237682"/>
    <lineage>
        <taxon>Bacteria</taxon>
        <taxon>Bacillati</taxon>
        <taxon>Bacillota</taxon>
        <taxon>Bacilli</taxon>
        <taxon>Bacillales</taxon>
        <taxon>Bacillaceae</taxon>
        <taxon>Salinibacillus</taxon>
    </lineage>
</organism>
<protein>
    <submittedName>
        <fullName evidence="4">Na+ channel auxiliary subunit TipE</fullName>
    </submittedName>
</protein>
<reference evidence="5" key="1">
    <citation type="submission" date="2016-10" db="EMBL/GenBank/DDBJ databases">
        <authorList>
            <person name="Varghese N."/>
            <person name="Submissions S."/>
        </authorList>
    </citation>
    <scope>NUCLEOTIDE SEQUENCE [LARGE SCALE GENOMIC DNA]</scope>
    <source>
        <strain evidence="5">CGMCC 1.3566</strain>
    </source>
</reference>
<evidence type="ECO:0000259" key="3">
    <source>
        <dbReference type="Pfam" id="PF07423"/>
    </source>
</evidence>
<feature type="region of interest" description="Disordered" evidence="1">
    <location>
        <begin position="219"/>
        <end position="241"/>
    </location>
</feature>
<dbReference type="RefSeq" id="WP_093135275.1">
    <property type="nucleotide sequence ID" value="NZ_FOHJ01000006.1"/>
</dbReference>
<dbReference type="InterPro" id="IPR009988">
    <property type="entry name" value="DUF1510"/>
</dbReference>
<keyword evidence="2" id="KW-0472">Membrane</keyword>
<feature type="region of interest" description="Disordered" evidence="1">
    <location>
        <begin position="49"/>
        <end position="121"/>
    </location>
</feature>
<evidence type="ECO:0000313" key="4">
    <source>
        <dbReference type="EMBL" id="SET65965.1"/>
    </source>
</evidence>
<feature type="transmembrane region" description="Helical" evidence="2">
    <location>
        <begin position="24"/>
        <end position="45"/>
    </location>
</feature>
<keyword evidence="5" id="KW-1185">Reference proteome</keyword>
<dbReference type="EMBL" id="FOHJ01000006">
    <property type="protein sequence ID" value="SET65965.1"/>
    <property type="molecule type" value="Genomic_DNA"/>
</dbReference>
<dbReference type="OrthoDB" id="2168558at2"/>
<proteinExistence type="predicted"/>
<dbReference type="GO" id="GO:0034220">
    <property type="term" value="P:monoatomic ion transmembrane transport"/>
    <property type="evidence" value="ECO:0007669"/>
    <property type="project" value="UniProtKB-KW"/>
</dbReference>
<dbReference type="Pfam" id="PF07423">
    <property type="entry name" value="DUF1510"/>
    <property type="match status" value="1"/>
</dbReference>
<keyword evidence="4" id="KW-0406">Ion transport</keyword>
<evidence type="ECO:0000313" key="5">
    <source>
        <dbReference type="Proteomes" id="UP000199095"/>
    </source>
</evidence>
<gene>
    <name evidence="4" type="ORF">SAMN05421676_106221</name>
</gene>
<keyword evidence="2" id="KW-0812">Transmembrane</keyword>
<feature type="compositionally biased region" description="Acidic residues" evidence="1">
    <location>
        <begin position="66"/>
        <end position="85"/>
    </location>
</feature>
<accession>A0A1I0G5D6</accession>
<keyword evidence="4" id="KW-0407">Ion channel</keyword>
<feature type="domain" description="DUF1510" evidence="3">
    <location>
        <begin position="125"/>
        <end position="214"/>
    </location>
</feature>
<dbReference type="AlphaFoldDB" id="A0A1I0G5D6"/>
<dbReference type="Proteomes" id="UP000199095">
    <property type="component" value="Unassembled WGS sequence"/>
</dbReference>
<evidence type="ECO:0000256" key="2">
    <source>
        <dbReference type="SAM" id="Phobius"/>
    </source>
</evidence>
<feature type="compositionally biased region" description="Acidic residues" evidence="1">
    <location>
        <begin position="106"/>
        <end position="118"/>
    </location>
</feature>
<sequence length="241" mass="27470">MPNSFFDDDSRVDRFSKRRKNTKLMNLLIVLAVLLSVFLAFTFIFNDDDEKADSDKSTNENQTESEVMDGEESGNDNSSNEEESGETVSGTEDSKQNNENQNTEEKDAEEATVSESDDPNVLQVIEKNWEPIGTEQDEPHKTTYERGTVDWEEMWSAAAYAAGLESDDYITWWVTNGGSPQKVETTISNKAETETYRVYLQWVKNEGWQPTKVKILKENDMKEKHFSDEESNEAEANSEGQ</sequence>
<dbReference type="STRING" id="237682.SAMN05421676_106221"/>
<evidence type="ECO:0000256" key="1">
    <source>
        <dbReference type="SAM" id="MobiDB-lite"/>
    </source>
</evidence>
<feature type="compositionally biased region" description="Low complexity" evidence="1">
    <location>
        <begin position="86"/>
        <end position="101"/>
    </location>
</feature>
<keyword evidence="4" id="KW-0813">Transport</keyword>
<name>A0A1I0G5D6_9BACI</name>